<evidence type="ECO:0000256" key="1">
    <source>
        <dbReference type="ARBA" id="ARBA00009995"/>
    </source>
</evidence>
<dbReference type="Gene3D" id="3.40.50.2000">
    <property type="entry name" value="Glycogen Phosphorylase B"/>
    <property type="match status" value="1"/>
</dbReference>
<protein>
    <submittedName>
        <fullName evidence="2">Glycosyltransferase</fullName>
    </submittedName>
</protein>
<proteinExistence type="inferred from homology"/>
<evidence type="ECO:0000313" key="3">
    <source>
        <dbReference type="Proteomes" id="UP001604277"/>
    </source>
</evidence>
<name>A0ABD1WXQ2_9LAMI</name>
<dbReference type="PANTHER" id="PTHR48047">
    <property type="entry name" value="GLYCOSYLTRANSFERASE"/>
    <property type="match status" value="1"/>
</dbReference>
<dbReference type="AlphaFoldDB" id="A0ABD1WXQ2"/>
<reference evidence="3" key="1">
    <citation type="submission" date="2024-07" db="EMBL/GenBank/DDBJ databases">
        <title>Two chromosome-level genome assemblies of Korean endemic species Abeliophyllum distichum and Forsythia ovata (Oleaceae).</title>
        <authorList>
            <person name="Jang H."/>
        </authorList>
    </citation>
    <scope>NUCLEOTIDE SEQUENCE [LARGE SCALE GENOMIC DNA]</scope>
</reference>
<dbReference type="SUPFAM" id="SSF53756">
    <property type="entry name" value="UDP-Glycosyltransferase/glycogen phosphorylase"/>
    <property type="match status" value="1"/>
</dbReference>
<dbReference type="PANTHER" id="PTHR48047:SF51">
    <property type="entry name" value="GLYCOSYLTRANSFERASE"/>
    <property type="match status" value="1"/>
</dbReference>
<accession>A0ABD1WXQ2</accession>
<dbReference type="Proteomes" id="UP001604277">
    <property type="component" value="Unassembled WGS sequence"/>
</dbReference>
<gene>
    <name evidence="2" type="ORF">Fot_06659</name>
</gene>
<dbReference type="EMBL" id="JBFOLJ010000002">
    <property type="protein sequence ID" value="KAL2553040.1"/>
    <property type="molecule type" value="Genomic_DNA"/>
</dbReference>
<comment type="caution">
    <text evidence="2">The sequence shown here is derived from an EMBL/GenBank/DDBJ whole genome shotgun (WGS) entry which is preliminary data.</text>
</comment>
<organism evidence="2 3">
    <name type="scientific">Forsythia ovata</name>
    <dbReference type="NCBI Taxonomy" id="205694"/>
    <lineage>
        <taxon>Eukaryota</taxon>
        <taxon>Viridiplantae</taxon>
        <taxon>Streptophyta</taxon>
        <taxon>Embryophyta</taxon>
        <taxon>Tracheophyta</taxon>
        <taxon>Spermatophyta</taxon>
        <taxon>Magnoliopsida</taxon>
        <taxon>eudicotyledons</taxon>
        <taxon>Gunneridae</taxon>
        <taxon>Pentapetalae</taxon>
        <taxon>asterids</taxon>
        <taxon>lamiids</taxon>
        <taxon>Lamiales</taxon>
        <taxon>Oleaceae</taxon>
        <taxon>Forsythieae</taxon>
        <taxon>Forsythia</taxon>
    </lineage>
</organism>
<sequence length="112" mass="12879">MESICAKVPILAWPMMAEQPLNAKMIVEEIGIGLRIETSDGSMNGFMKWKKLKKLMKELIEGEMGKELGRKYGNRLLLPSESFLIWRPKLSFLSPQYYLGNETDVVEIKRIC</sequence>
<evidence type="ECO:0000313" key="2">
    <source>
        <dbReference type="EMBL" id="KAL2553040.1"/>
    </source>
</evidence>
<keyword evidence="3" id="KW-1185">Reference proteome</keyword>
<comment type="similarity">
    <text evidence="1">Belongs to the UDP-glycosyltransferase family.</text>
</comment>